<feature type="active site" evidence="2">
    <location>
        <position position="275"/>
    </location>
</feature>
<dbReference type="EC" id="1.2.1.39" evidence="5"/>
<evidence type="ECO:0000256" key="3">
    <source>
        <dbReference type="RuleBase" id="RU003345"/>
    </source>
</evidence>
<dbReference type="InterPro" id="IPR016160">
    <property type="entry name" value="Ald_DH_CS_CYS"/>
</dbReference>
<protein>
    <submittedName>
        <fullName evidence="5">Phenylacetaldehyde dehydrogenase</fullName>
        <ecNumber evidence="5">1.2.1.39</ecNumber>
    </submittedName>
</protein>
<evidence type="ECO:0000313" key="5">
    <source>
        <dbReference type="EMBL" id="MDQ0506021.1"/>
    </source>
</evidence>
<keyword evidence="1 3" id="KW-0560">Oxidoreductase</keyword>
<dbReference type="RefSeq" id="WP_272903687.1">
    <property type="nucleotide sequence ID" value="NZ_JABWGX010000001.1"/>
</dbReference>
<comment type="similarity">
    <text evidence="3">Belongs to the aldehyde dehydrogenase family.</text>
</comment>
<dbReference type="PROSITE" id="PS00687">
    <property type="entry name" value="ALDEHYDE_DEHYDR_GLU"/>
    <property type="match status" value="1"/>
</dbReference>
<dbReference type="PROSITE" id="PS00070">
    <property type="entry name" value="ALDEHYDE_DEHYDR_CYS"/>
    <property type="match status" value="1"/>
</dbReference>
<dbReference type="PANTHER" id="PTHR11699">
    <property type="entry name" value="ALDEHYDE DEHYDROGENASE-RELATED"/>
    <property type="match status" value="1"/>
</dbReference>
<dbReference type="Pfam" id="PF00171">
    <property type="entry name" value="Aldedh"/>
    <property type="match status" value="1"/>
</dbReference>
<dbReference type="Gene3D" id="3.40.605.10">
    <property type="entry name" value="Aldehyde Dehydrogenase, Chain A, domain 1"/>
    <property type="match status" value="1"/>
</dbReference>
<dbReference type="EMBL" id="JAUSVY010000006">
    <property type="protein sequence ID" value="MDQ0506021.1"/>
    <property type="molecule type" value="Genomic_DNA"/>
</dbReference>
<gene>
    <name evidence="5" type="ORF">QOZ94_002825</name>
</gene>
<proteinExistence type="inferred from homology"/>
<dbReference type="InterPro" id="IPR029510">
    <property type="entry name" value="Ald_DH_CS_GLU"/>
</dbReference>
<dbReference type="GO" id="GO:0008957">
    <property type="term" value="F:phenylacetaldehyde dehydrogenase (NAD+) activity"/>
    <property type="evidence" value="ECO:0007669"/>
    <property type="project" value="UniProtKB-EC"/>
</dbReference>
<feature type="domain" description="Aldehyde dehydrogenase" evidence="4">
    <location>
        <begin position="36"/>
        <end position="500"/>
    </location>
</feature>
<dbReference type="SUPFAM" id="SSF53720">
    <property type="entry name" value="ALDH-like"/>
    <property type="match status" value="1"/>
</dbReference>
<evidence type="ECO:0000313" key="6">
    <source>
        <dbReference type="Proteomes" id="UP001241747"/>
    </source>
</evidence>
<evidence type="ECO:0000256" key="1">
    <source>
        <dbReference type="ARBA" id="ARBA00023002"/>
    </source>
</evidence>
<dbReference type="InterPro" id="IPR016163">
    <property type="entry name" value="Ald_DH_C"/>
</dbReference>
<organism evidence="5 6">
    <name type="scientific">Xanthobacter agilis</name>
    <dbReference type="NCBI Taxonomy" id="47492"/>
    <lineage>
        <taxon>Bacteria</taxon>
        <taxon>Pseudomonadati</taxon>
        <taxon>Pseudomonadota</taxon>
        <taxon>Alphaproteobacteria</taxon>
        <taxon>Hyphomicrobiales</taxon>
        <taxon>Xanthobacteraceae</taxon>
        <taxon>Xanthobacter</taxon>
    </lineage>
</organism>
<sequence>MTMKLSMTAISGADLLKTAAAQFIAKPHKLFIGGEWRDAVSGETFDVEDPATGMVIAKVPAASVQDVDLAVIAARKALEGPWSKMTGLERGKLISRFASKLEELADELAEIEAIDCGKPVAYAKYVDVGLSANTYHYMAGWASKVSGETVSVSTPGEFHAYTLREPVGVVAQIVPWNFPLVLTAYKLAPSLAAGCTCIIKPAEQTPLSTLRLAEIIEAVGFPPGVVNVLTGYGATAGAALAEHPGVDKIAFTGSTEVGKMVARSATHSLKRVTLELGGKSPMVVFKDADLERAIPALASAIFFHQGQVCTAGSRLIVHRSIHDQVVEGIAAEASKLVIGHGLEPGTTMGPLISSRQIDRVMAYLDQGVAGGASVVCGGGRLGNAGYFMEPTILTGTKAGMAVVDQEIFGPVLCAMSFDDDELDTVAAEANNSPFGLSASIWTRDLSTAHKMAKRIKAGSVWINMHHFFDPALPFGGFKQSGWGREQGADAIRTFTEVKSVCAAL</sequence>
<evidence type="ECO:0000256" key="2">
    <source>
        <dbReference type="PROSITE-ProRule" id="PRU10007"/>
    </source>
</evidence>
<name>A0ABU0LFV1_XANAG</name>
<comment type="caution">
    <text evidence="5">The sequence shown here is derived from an EMBL/GenBank/DDBJ whole genome shotgun (WGS) entry which is preliminary data.</text>
</comment>
<dbReference type="InterPro" id="IPR015590">
    <property type="entry name" value="Aldehyde_DH_dom"/>
</dbReference>
<accession>A0ABU0LFV1</accession>
<evidence type="ECO:0000259" key="4">
    <source>
        <dbReference type="Pfam" id="PF00171"/>
    </source>
</evidence>
<dbReference type="Proteomes" id="UP001241747">
    <property type="component" value="Unassembled WGS sequence"/>
</dbReference>
<keyword evidence="6" id="KW-1185">Reference proteome</keyword>
<dbReference type="InterPro" id="IPR016162">
    <property type="entry name" value="Ald_DH_N"/>
</dbReference>
<reference evidence="5 6" key="1">
    <citation type="submission" date="2023-07" db="EMBL/GenBank/DDBJ databases">
        <title>Genomic Encyclopedia of Type Strains, Phase IV (KMG-IV): sequencing the most valuable type-strain genomes for metagenomic binning, comparative biology and taxonomic classification.</title>
        <authorList>
            <person name="Goeker M."/>
        </authorList>
    </citation>
    <scope>NUCLEOTIDE SEQUENCE [LARGE SCALE GENOMIC DNA]</scope>
    <source>
        <strain evidence="5 6">DSM 3770</strain>
    </source>
</reference>
<dbReference type="Gene3D" id="3.40.309.10">
    <property type="entry name" value="Aldehyde Dehydrogenase, Chain A, domain 2"/>
    <property type="match status" value="1"/>
</dbReference>
<dbReference type="InterPro" id="IPR016161">
    <property type="entry name" value="Ald_DH/histidinol_DH"/>
</dbReference>